<evidence type="ECO:0000313" key="6">
    <source>
        <dbReference type="Proteomes" id="UP000253507"/>
    </source>
</evidence>
<dbReference type="RefSeq" id="WP_114014612.1">
    <property type="nucleotide sequence ID" value="NZ_QOIM01000025.1"/>
</dbReference>
<reference evidence="5 6" key="1">
    <citation type="submission" date="2018-06" db="EMBL/GenBank/DDBJ databases">
        <title>Streptomyces reniochalinae sp. nov. and Streptomyces diacarnus sp. nov. from marine sponges.</title>
        <authorList>
            <person name="Li L."/>
        </authorList>
    </citation>
    <scope>NUCLEOTIDE SEQUENCE [LARGE SCALE GENOMIC DNA]</scope>
    <source>
        <strain evidence="5 6">LHW50302</strain>
    </source>
</reference>
<keyword evidence="3" id="KW-0732">Signal</keyword>
<evidence type="ECO:0000256" key="1">
    <source>
        <dbReference type="SAM" id="MobiDB-lite"/>
    </source>
</evidence>
<organism evidence="5 6">
    <name type="scientific">Streptomyces reniochalinae</name>
    <dbReference type="NCBI Taxonomy" id="2250578"/>
    <lineage>
        <taxon>Bacteria</taxon>
        <taxon>Bacillati</taxon>
        <taxon>Actinomycetota</taxon>
        <taxon>Actinomycetes</taxon>
        <taxon>Kitasatosporales</taxon>
        <taxon>Streptomycetaceae</taxon>
        <taxon>Streptomyces</taxon>
    </lineage>
</organism>
<evidence type="ECO:0000256" key="3">
    <source>
        <dbReference type="SAM" id="SignalP"/>
    </source>
</evidence>
<dbReference type="InterPro" id="IPR007331">
    <property type="entry name" value="Htaa"/>
</dbReference>
<proteinExistence type="predicted"/>
<comment type="caution">
    <text evidence="5">The sequence shown here is derived from an EMBL/GenBank/DDBJ whole genome shotgun (WGS) entry which is preliminary data.</text>
</comment>
<keyword evidence="6" id="KW-1185">Reference proteome</keyword>
<feature type="transmembrane region" description="Helical" evidence="2">
    <location>
        <begin position="472"/>
        <end position="492"/>
    </location>
</feature>
<evidence type="ECO:0000259" key="4">
    <source>
        <dbReference type="Pfam" id="PF04213"/>
    </source>
</evidence>
<name>A0A367EWZ2_9ACTN</name>
<feature type="domain" description="Htaa" evidence="4">
    <location>
        <begin position="63"/>
        <end position="229"/>
    </location>
</feature>
<gene>
    <name evidence="5" type="ORF">DQ392_06910</name>
</gene>
<feature type="region of interest" description="Disordered" evidence="1">
    <location>
        <begin position="35"/>
        <end position="61"/>
    </location>
</feature>
<feature type="region of interest" description="Disordered" evidence="1">
    <location>
        <begin position="227"/>
        <end position="262"/>
    </location>
</feature>
<dbReference type="AlphaFoldDB" id="A0A367EWZ2"/>
<feature type="chain" id="PRO_5016685616" evidence="3">
    <location>
        <begin position="35"/>
        <end position="505"/>
    </location>
</feature>
<dbReference type="Proteomes" id="UP000253507">
    <property type="component" value="Unassembled WGS sequence"/>
</dbReference>
<accession>A0A367EWZ2</accession>
<keyword evidence="2" id="KW-0812">Transmembrane</keyword>
<feature type="region of interest" description="Disordered" evidence="1">
    <location>
        <begin position="435"/>
        <end position="471"/>
    </location>
</feature>
<protein>
    <submittedName>
        <fullName evidence="5">Htaa domain protein</fullName>
    </submittedName>
</protein>
<sequence>MRSRTRFRAGVRHTPVLLAAALTAASLTAPAAAAAGPGLSKAARETTPRAAPKTTDGKAVSGGRLDWGIKASFQSYVTGPIAQGSWSLSEGAATTGRSRFRFHSAQGGYDPASGTFDASFSGAVRFTGHREPGGGSQLDLTISGPAVRITAEGEATLYADIRSKARSTGKVTASTGVPLASLDLGNVSMRGGKSPLTLTDVPAKLSAQGASAFAGYYKAGTPLDPVTLSTDLVSRTDGKSRRDGRGSDGGTQERDDEKDARKTSVRFSDAAVDWGVRRTFREYVTGSLTKGRWKLSDGARDGGAVFRFPAGRGDFHREEGSLDAAFDGAVRFTGKHLNLTLDHVRVRVRDGKGTLSADVTRGEGSTKKNRELVGFAAGKAALKPKGGLVELTEAPAALTAQGADAFDGMYTKGTRMDPVSLAVALDEKARLPALPDLGSDVDAAHGSTGREEGKDRRTAETASSPTPAPTSLIAGGASAAALVAAGVVYLALRRRRARARPSTDG</sequence>
<keyword evidence="2" id="KW-0472">Membrane</keyword>
<dbReference type="Pfam" id="PF04213">
    <property type="entry name" value="HtaA"/>
    <property type="match status" value="2"/>
</dbReference>
<feature type="signal peptide" evidence="3">
    <location>
        <begin position="1"/>
        <end position="34"/>
    </location>
</feature>
<feature type="compositionally biased region" description="Basic and acidic residues" evidence="1">
    <location>
        <begin position="448"/>
        <end position="459"/>
    </location>
</feature>
<dbReference type="OrthoDB" id="7210788at2"/>
<evidence type="ECO:0000313" key="5">
    <source>
        <dbReference type="EMBL" id="RCG22219.1"/>
    </source>
</evidence>
<keyword evidence="2" id="KW-1133">Transmembrane helix</keyword>
<evidence type="ECO:0000256" key="2">
    <source>
        <dbReference type="SAM" id="Phobius"/>
    </source>
</evidence>
<feature type="compositionally biased region" description="Basic and acidic residues" evidence="1">
    <location>
        <begin position="234"/>
        <end position="262"/>
    </location>
</feature>
<feature type="domain" description="Htaa" evidence="4">
    <location>
        <begin position="270"/>
        <end position="421"/>
    </location>
</feature>
<dbReference type="EMBL" id="QOIM01000025">
    <property type="protein sequence ID" value="RCG22219.1"/>
    <property type="molecule type" value="Genomic_DNA"/>
</dbReference>